<feature type="compositionally biased region" description="Basic residues" evidence="1">
    <location>
        <begin position="207"/>
        <end position="216"/>
    </location>
</feature>
<feature type="region of interest" description="Disordered" evidence="1">
    <location>
        <begin position="183"/>
        <end position="216"/>
    </location>
</feature>
<sequence>MSDFDSMSVLSPCSSTSTVVPGKTLPFGETTTRELPTPDQLKVMLPNLVETKTVEYASLEAFVSRYLGDDTVPTMLHFLVYLYAQNWNHDMGAVSDIKLLHMGKQYRLTRLMDIHNAHPTVSSVASRFPNFQLFVTPDQVVPAVTLPVEELMARSSASKTPEEEIPVTYADAMIRMIRRASHRKSSVASAGSGSTVSRTSSSSSEHSRKRSKLKQGLRKVVNCVTVSAR</sequence>
<dbReference type="EMBL" id="PKFP01000008">
    <property type="protein sequence ID" value="PVH18302.1"/>
    <property type="molecule type" value="Genomic_DNA"/>
</dbReference>
<evidence type="ECO:0000313" key="2">
    <source>
        <dbReference type="EMBL" id="PVH18302.1"/>
    </source>
</evidence>
<dbReference type="VEuPathDB" id="FungiDB:CXQ87_001222"/>
<protein>
    <submittedName>
        <fullName evidence="2">Uncharacterized protein</fullName>
    </submittedName>
</protein>
<dbReference type="GeneID" id="37001222"/>
<reference evidence="2 3" key="1">
    <citation type="submission" date="2017-12" db="EMBL/GenBank/DDBJ databases">
        <title>Genome Sequence of the Amphotericin B-resistant Candida duobushaemulonii strain, B09383.</title>
        <authorList>
            <person name="Chow N.A."/>
            <person name="Gade L."/>
            <person name="Batra D."/>
            <person name="Rowe L.A."/>
            <person name="Loparev V.N."/>
            <person name="Litvintseva A.P."/>
        </authorList>
    </citation>
    <scope>NUCLEOTIDE SEQUENCE [LARGE SCALE GENOMIC DNA]</scope>
    <source>
        <strain evidence="2 3">B09383</strain>
    </source>
</reference>
<comment type="caution">
    <text evidence="2">The sequence shown here is derived from an EMBL/GenBank/DDBJ whole genome shotgun (WGS) entry which is preliminary data.</text>
</comment>
<name>A0A2V1AKQ1_9ASCO</name>
<dbReference type="RefSeq" id="XP_025339242.1">
    <property type="nucleotide sequence ID" value="XM_025479769.1"/>
</dbReference>
<proteinExistence type="predicted"/>
<gene>
    <name evidence="2" type="ORF">CXQ87_001222</name>
</gene>
<organism evidence="2 3">
    <name type="scientific">Candidozyma duobushaemuli</name>
    <dbReference type="NCBI Taxonomy" id="1231522"/>
    <lineage>
        <taxon>Eukaryota</taxon>
        <taxon>Fungi</taxon>
        <taxon>Dikarya</taxon>
        <taxon>Ascomycota</taxon>
        <taxon>Saccharomycotina</taxon>
        <taxon>Pichiomycetes</taxon>
        <taxon>Metschnikowiaceae</taxon>
        <taxon>Candidozyma</taxon>
    </lineage>
</organism>
<evidence type="ECO:0000313" key="3">
    <source>
        <dbReference type="Proteomes" id="UP000244406"/>
    </source>
</evidence>
<evidence type="ECO:0000256" key="1">
    <source>
        <dbReference type="SAM" id="MobiDB-lite"/>
    </source>
</evidence>
<dbReference type="AlphaFoldDB" id="A0A2V1AKQ1"/>
<accession>A0A2V1AKQ1</accession>
<keyword evidence="3" id="KW-1185">Reference proteome</keyword>
<feature type="compositionally biased region" description="Low complexity" evidence="1">
    <location>
        <begin position="186"/>
        <end position="204"/>
    </location>
</feature>
<feature type="region of interest" description="Disordered" evidence="1">
    <location>
        <begin position="1"/>
        <end position="32"/>
    </location>
</feature>
<dbReference type="Proteomes" id="UP000244406">
    <property type="component" value="Unassembled WGS sequence"/>
</dbReference>
<feature type="compositionally biased region" description="Polar residues" evidence="1">
    <location>
        <begin position="8"/>
        <end position="19"/>
    </location>
</feature>